<evidence type="ECO:0000256" key="3">
    <source>
        <dbReference type="ARBA" id="ARBA00022801"/>
    </source>
</evidence>
<dbReference type="Gene3D" id="3.40.50.300">
    <property type="entry name" value="P-loop containing nucleotide triphosphate hydrolases"/>
    <property type="match status" value="1"/>
</dbReference>
<proteinExistence type="inferred from homology"/>
<keyword evidence="4" id="KW-0342">GTP-binding</keyword>
<evidence type="ECO:0000256" key="2">
    <source>
        <dbReference type="ARBA" id="ARBA00022741"/>
    </source>
</evidence>
<dbReference type="PANTHER" id="PTHR21231">
    <property type="entry name" value="XPA-BINDING PROTEIN 1-RELATED"/>
    <property type="match status" value="1"/>
</dbReference>
<evidence type="ECO:0000256" key="1">
    <source>
        <dbReference type="ARBA" id="ARBA00005290"/>
    </source>
</evidence>
<dbReference type="PATRIC" id="fig|2287.9.peg.1082"/>
<reference evidence="6" key="1">
    <citation type="submission" date="2016-04" db="EMBL/GenBank/DDBJ databases">
        <authorList>
            <person name="Shah S.A."/>
            <person name="Garrett R.A."/>
        </authorList>
    </citation>
    <scope>NUCLEOTIDE SEQUENCE [LARGE SCALE GENOMIC DNA]</scope>
    <source>
        <strain evidence="6">ATCC 35091 / DSM 1616 / JCM 8930 / NBRC 15331 / P1</strain>
    </source>
</reference>
<dbReference type="PRINTS" id="PR00449">
    <property type="entry name" value="RASTRNSFRMNG"/>
</dbReference>
<dbReference type="EMBL" id="LT549890">
    <property type="protein sequence ID" value="SAI84627.1"/>
    <property type="molecule type" value="Genomic_DNA"/>
</dbReference>
<dbReference type="GO" id="GO:0003924">
    <property type="term" value="F:GTPase activity"/>
    <property type="evidence" value="ECO:0007669"/>
    <property type="project" value="TreeGrafter"/>
</dbReference>
<dbReference type="InterPro" id="IPR004130">
    <property type="entry name" value="Gpn"/>
</dbReference>
<evidence type="ECO:0000256" key="4">
    <source>
        <dbReference type="ARBA" id="ARBA00023134"/>
    </source>
</evidence>
<dbReference type="GO" id="GO:0005525">
    <property type="term" value="F:GTP binding"/>
    <property type="evidence" value="ECO:0007669"/>
    <property type="project" value="UniProtKB-KW"/>
</dbReference>
<organism evidence="5 6">
    <name type="scientific">Saccharolobus solfataricus</name>
    <name type="common">Sulfolobus solfataricus</name>
    <dbReference type="NCBI Taxonomy" id="2287"/>
    <lineage>
        <taxon>Archaea</taxon>
        <taxon>Thermoproteota</taxon>
        <taxon>Thermoprotei</taxon>
        <taxon>Sulfolobales</taxon>
        <taxon>Sulfolobaceae</taxon>
        <taxon>Saccharolobus</taxon>
    </lineage>
</organism>
<dbReference type="NCBIfam" id="NF010342">
    <property type="entry name" value="PRK13768.1-5"/>
    <property type="match status" value="1"/>
</dbReference>
<evidence type="ECO:0000313" key="6">
    <source>
        <dbReference type="Proteomes" id="UP000076770"/>
    </source>
</evidence>
<dbReference type="Pfam" id="PF03029">
    <property type="entry name" value="ATP_bind_1"/>
    <property type="match status" value="1"/>
</dbReference>
<comment type="similarity">
    <text evidence="1">Belongs to the GPN-loop GTPase family.</text>
</comment>
<dbReference type="Proteomes" id="UP000076770">
    <property type="component" value="Chromosome i"/>
</dbReference>
<dbReference type="SUPFAM" id="SSF52540">
    <property type="entry name" value="P-loop containing nucleoside triphosphate hydrolases"/>
    <property type="match status" value="1"/>
</dbReference>
<keyword evidence="3" id="KW-0378">Hydrolase</keyword>
<sequence>MKRDMYYVFILGTAGSGKTTLTKNLQDYLLDQEMDTAVINLDPAVEHLPYTPDFDVRDYVDAYEVMQNYHLGPNSSLIASIDLILTKASEIKSEIDQIEANYVLVDTPGQIELFAYRDTGRLISQLIRGNNKALGLFLLDSFLAKEARSFISLLLLSSSIKFRLDLPIINILNKIDLLTEKELEQILAWGDNAENLIDELGRLDEYSLELVNLLIESLSYNLIPMSSEEGKGFNELYAEIQRVIAGGEDYLTEESNPKL</sequence>
<protein>
    <submittedName>
        <fullName evidence="5">GTPase</fullName>
    </submittedName>
</protein>
<dbReference type="AlphaFoldDB" id="A0A157SZL9"/>
<dbReference type="NCBIfam" id="NF010340">
    <property type="entry name" value="PRK13768.1-2"/>
    <property type="match status" value="1"/>
</dbReference>
<dbReference type="PANTHER" id="PTHR21231:SF8">
    <property type="entry name" value="GPN-LOOP GTPASE 1"/>
    <property type="match status" value="1"/>
</dbReference>
<dbReference type="InterPro" id="IPR027417">
    <property type="entry name" value="P-loop_NTPase"/>
</dbReference>
<keyword evidence="2" id="KW-0547">Nucleotide-binding</keyword>
<accession>A0A157SZL9</accession>
<gene>
    <name evidence="5" type="ORF">SSOP1_1073</name>
</gene>
<evidence type="ECO:0000313" key="5">
    <source>
        <dbReference type="EMBL" id="SAI84627.1"/>
    </source>
</evidence>
<name>A0A157SZL9_SACSO</name>